<dbReference type="PANTHER" id="PTHR31973">
    <property type="entry name" value="POLYPROTEIN, PUTATIVE-RELATED"/>
    <property type="match status" value="1"/>
</dbReference>
<evidence type="ECO:0000313" key="3">
    <source>
        <dbReference type="Proteomes" id="UP001327560"/>
    </source>
</evidence>
<gene>
    <name evidence="2" type="ORF">Cni_G17359</name>
</gene>
<evidence type="ECO:0000256" key="1">
    <source>
        <dbReference type="SAM" id="MobiDB-lite"/>
    </source>
</evidence>
<organism evidence="2 3">
    <name type="scientific">Canna indica</name>
    <name type="common">Indian-shot</name>
    <dbReference type="NCBI Taxonomy" id="4628"/>
    <lineage>
        <taxon>Eukaryota</taxon>
        <taxon>Viridiplantae</taxon>
        <taxon>Streptophyta</taxon>
        <taxon>Embryophyta</taxon>
        <taxon>Tracheophyta</taxon>
        <taxon>Spermatophyta</taxon>
        <taxon>Magnoliopsida</taxon>
        <taxon>Liliopsida</taxon>
        <taxon>Zingiberales</taxon>
        <taxon>Cannaceae</taxon>
        <taxon>Canna</taxon>
    </lineage>
</organism>
<reference evidence="2 3" key="1">
    <citation type="submission" date="2023-10" db="EMBL/GenBank/DDBJ databases">
        <title>Chromosome-scale genome assembly provides insights into flower coloration mechanisms of Canna indica.</title>
        <authorList>
            <person name="Li C."/>
        </authorList>
    </citation>
    <scope>NUCLEOTIDE SEQUENCE [LARGE SCALE GENOMIC DNA]</scope>
    <source>
        <tissue evidence="2">Flower</tissue>
    </source>
</reference>
<protein>
    <recommendedName>
        <fullName evidence="4">Transposase</fullName>
    </recommendedName>
</protein>
<accession>A0AAQ3KMJ0</accession>
<feature type="region of interest" description="Disordered" evidence="1">
    <location>
        <begin position="1"/>
        <end position="39"/>
    </location>
</feature>
<sequence length="280" mass="32766">MTEKKEPSDESEYEPSDHLDTASESKNKQGNKKKRKKQKFATFNKKTDFHGRVELTVGMCFNDFKVCKSAVKKYAVQRGIDFVFIKNEKKKDNHCMQEGLWMEVLEELGADHRICIRHLYANFKKSHPSKILNDELWNAARATIFNSFKACMKRIKNIDQSAYDWLMRKPPRKWTRHTFRERTKSDMLLNNNAEIFNGFILETRDKPILTMCEMIRRMLMKRLVAKKKSMINYLGPITPRVQLKLESAKKDAPLSIIACCGNLLFEANHVRDGQKVVDLK</sequence>
<evidence type="ECO:0000313" key="2">
    <source>
        <dbReference type="EMBL" id="WOL08606.1"/>
    </source>
</evidence>
<keyword evidence="3" id="KW-1185">Reference proteome</keyword>
<feature type="compositionally biased region" description="Basic and acidic residues" evidence="1">
    <location>
        <begin position="15"/>
        <end position="27"/>
    </location>
</feature>
<dbReference type="Proteomes" id="UP001327560">
    <property type="component" value="Chromosome 5"/>
</dbReference>
<name>A0AAQ3KMJ0_9LILI</name>
<dbReference type="AlphaFoldDB" id="A0AAQ3KMJ0"/>
<proteinExistence type="predicted"/>
<feature type="compositionally biased region" description="Basic residues" evidence="1">
    <location>
        <begin position="29"/>
        <end position="39"/>
    </location>
</feature>
<evidence type="ECO:0008006" key="4">
    <source>
        <dbReference type="Google" id="ProtNLM"/>
    </source>
</evidence>
<dbReference type="EMBL" id="CP136894">
    <property type="protein sequence ID" value="WOL08606.1"/>
    <property type="molecule type" value="Genomic_DNA"/>
</dbReference>
<dbReference type="PANTHER" id="PTHR31973:SF187">
    <property type="entry name" value="MUTATOR TRANSPOSASE MUDRA PROTEIN"/>
    <property type="match status" value="1"/>
</dbReference>